<evidence type="ECO:0000256" key="1">
    <source>
        <dbReference type="ARBA" id="ARBA00022723"/>
    </source>
</evidence>
<keyword evidence="2 4" id="KW-0863">Zinc-finger</keyword>
<dbReference type="GO" id="GO:0008270">
    <property type="term" value="F:zinc ion binding"/>
    <property type="evidence" value="ECO:0007669"/>
    <property type="project" value="UniProtKB-KW"/>
</dbReference>
<evidence type="ECO:0000259" key="6">
    <source>
        <dbReference type="PROSITE" id="PS50119"/>
    </source>
</evidence>
<evidence type="ECO:0000313" key="8">
    <source>
        <dbReference type="Proteomes" id="UP001497482"/>
    </source>
</evidence>
<name>A0AAV2LH17_KNICA</name>
<reference evidence="7 8" key="1">
    <citation type="submission" date="2024-04" db="EMBL/GenBank/DDBJ databases">
        <authorList>
            <person name="Waldvogel A.-M."/>
            <person name="Schoenle A."/>
        </authorList>
    </citation>
    <scope>NUCLEOTIDE SEQUENCE [LARGE SCALE GENOMIC DNA]</scope>
</reference>
<dbReference type="PANTHER" id="PTHR25465:SF10">
    <property type="entry name" value="TRIPARTITE MOTIF-CONTAINING PROTEIN 16-RELATED"/>
    <property type="match status" value="1"/>
</dbReference>
<feature type="compositionally biased region" description="Polar residues" evidence="5">
    <location>
        <begin position="1"/>
        <end position="11"/>
    </location>
</feature>
<evidence type="ECO:0000256" key="2">
    <source>
        <dbReference type="ARBA" id="ARBA00022771"/>
    </source>
</evidence>
<gene>
    <name evidence="7" type="ORF">KC01_LOCUS27784</name>
</gene>
<evidence type="ECO:0000256" key="4">
    <source>
        <dbReference type="PROSITE-ProRule" id="PRU00024"/>
    </source>
</evidence>
<keyword evidence="1" id="KW-0479">Metal-binding</keyword>
<evidence type="ECO:0000256" key="5">
    <source>
        <dbReference type="SAM" id="MobiDB-lite"/>
    </source>
</evidence>
<evidence type="ECO:0000313" key="7">
    <source>
        <dbReference type="EMBL" id="CAL1599527.1"/>
    </source>
</evidence>
<proteinExistence type="predicted"/>
<dbReference type="PANTHER" id="PTHR25465">
    <property type="entry name" value="B-BOX DOMAIN CONTAINING"/>
    <property type="match status" value="1"/>
</dbReference>
<dbReference type="CDD" id="cd19769">
    <property type="entry name" value="Bbox2_TRIM16-like"/>
    <property type="match status" value="1"/>
</dbReference>
<dbReference type="InterPro" id="IPR000315">
    <property type="entry name" value="Znf_B-box"/>
</dbReference>
<sequence length="178" mass="19722">MSHSAPHSPQSAGPEPTSPGPGPDPGPSPDSTKVLEKPRLSGSSEAPADNTESSPEDLLGLVLCDSCIDTPLPAVKSCLTCLVSFCSSHLRPHLENPKFCSHRLLDPLQDVERRTCEIHHQSLDWFCVPDQECICEGCVEEAHRGHERRSVEEARRSVEVREGGRRAEKRERTQERRE</sequence>
<feature type="region of interest" description="Disordered" evidence="5">
    <location>
        <begin position="149"/>
        <end position="178"/>
    </location>
</feature>
<accession>A0AAV2LH17</accession>
<feature type="compositionally biased region" description="Pro residues" evidence="5">
    <location>
        <begin position="16"/>
        <end position="28"/>
    </location>
</feature>
<keyword evidence="8" id="KW-1185">Reference proteome</keyword>
<dbReference type="Pfam" id="PF00643">
    <property type="entry name" value="zf-B_box"/>
    <property type="match status" value="1"/>
</dbReference>
<dbReference type="SUPFAM" id="SSF57845">
    <property type="entry name" value="B-box zinc-binding domain"/>
    <property type="match status" value="1"/>
</dbReference>
<dbReference type="SMART" id="SM00336">
    <property type="entry name" value="BBOX"/>
    <property type="match status" value="1"/>
</dbReference>
<dbReference type="Gene3D" id="3.30.160.60">
    <property type="entry name" value="Classic Zinc Finger"/>
    <property type="match status" value="1"/>
</dbReference>
<feature type="domain" description="B box-type" evidence="6">
    <location>
        <begin position="111"/>
        <end position="151"/>
    </location>
</feature>
<dbReference type="Proteomes" id="UP001497482">
    <property type="component" value="Chromosome 23"/>
</dbReference>
<dbReference type="EMBL" id="OZ035845">
    <property type="protein sequence ID" value="CAL1599527.1"/>
    <property type="molecule type" value="Genomic_DNA"/>
</dbReference>
<evidence type="ECO:0000256" key="3">
    <source>
        <dbReference type="ARBA" id="ARBA00022833"/>
    </source>
</evidence>
<protein>
    <recommendedName>
        <fullName evidence="6">B box-type domain-containing protein</fullName>
    </recommendedName>
</protein>
<dbReference type="AlphaFoldDB" id="A0AAV2LH17"/>
<dbReference type="Gene3D" id="4.10.830.40">
    <property type="match status" value="1"/>
</dbReference>
<dbReference type="PROSITE" id="PS50119">
    <property type="entry name" value="ZF_BBOX"/>
    <property type="match status" value="1"/>
</dbReference>
<keyword evidence="3" id="KW-0862">Zinc</keyword>
<feature type="region of interest" description="Disordered" evidence="5">
    <location>
        <begin position="1"/>
        <end position="55"/>
    </location>
</feature>
<organism evidence="7 8">
    <name type="scientific">Knipowitschia caucasica</name>
    <name type="common">Caucasian dwarf goby</name>
    <name type="synonym">Pomatoschistus caucasicus</name>
    <dbReference type="NCBI Taxonomy" id="637954"/>
    <lineage>
        <taxon>Eukaryota</taxon>
        <taxon>Metazoa</taxon>
        <taxon>Chordata</taxon>
        <taxon>Craniata</taxon>
        <taxon>Vertebrata</taxon>
        <taxon>Euteleostomi</taxon>
        <taxon>Actinopterygii</taxon>
        <taxon>Neopterygii</taxon>
        <taxon>Teleostei</taxon>
        <taxon>Neoteleostei</taxon>
        <taxon>Acanthomorphata</taxon>
        <taxon>Gobiaria</taxon>
        <taxon>Gobiiformes</taxon>
        <taxon>Gobioidei</taxon>
        <taxon>Gobiidae</taxon>
        <taxon>Gobiinae</taxon>
        <taxon>Knipowitschia</taxon>
    </lineage>
</organism>
<dbReference type="InterPro" id="IPR051051">
    <property type="entry name" value="E3_ubiq-ligase_TRIM/RNF"/>
</dbReference>